<keyword evidence="5" id="KW-1185">Reference proteome</keyword>
<gene>
    <name evidence="4" type="ORF">BROSI_A0110</name>
</gene>
<dbReference type="SUPFAM" id="SSF88713">
    <property type="entry name" value="Glycoside hydrolase/deacetylase"/>
    <property type="match status" value="1"/>
</dbReference>
<evidence type="ECO:0000313" key="5">
    <source>
        <dbReference type="Proteomes" id="UP000032309"/>
    </source>
</evidence>
<protein>
    <submittedName>
        <fullName evidence="4">Alpha-amylase/alpha-mannosidase</fullName>
    </submittedName>
</protein>
<dbReference type="InterPro" id="IPR004300">
    <property type="entry name" value="Glyco_hydro_57_N"/>
</dbReference>
<name>A0ABQ0JSA4_9BACT</name>
<dbReference type="PANTHER" id="PTHR36306:SF3">
    <property type="entry name" value="GLYCOSIDE HYDROLASE FAMILY 57"/>
    <property type="match status" value="1"/>
</dbReference>
<evidence type="ECO:0000256" key="1">
    <source>
        <dbReference type="ARBA" id="ARBA00006821"/>
    </source>
</evidence>
<reference evidence="5" key="1">
    <citation type="journal article" date="2015" name="Genome Announc.">
        <title>Draft Genome Sequence of an Anaerobic Ammonium-Oxidizing Bacterium, "Candidatus Brocadia sinica".</title>
        <authorList>
            <person name="Oshiki M."/>
            <person name="Shinyako-Hata K."/>
            <person name="Satoh H."/>
            <person name="Okabe S."/>
        </authorList>
    </citation>
    <scope>NUCLEOTIDE SEQUENCE [LARGE SCALE GENOMIC DNA]</scope>
    <source>
        <strain evidence="5">JPN1</strain>
    </source>
</reference>
<feature type="domain" description="Glycoside hydrolase family 57 N-terminal" evidence="3">
    <location>
        <begin position="31"/>
        <end position="251"/>
    </location>
</feature>
<dbReference type="InterPro" id="IPR052046">
    <property type="entry name" value="GH57_Enzymes"/>
</dbReference>
<dbReference type="InterPro" id="IPR011330">
    <property type="entry name" value="Glyco_hydro/deAcase_b/a-brl"/>
</dbReference>
<keyword evidence="2" id="KW-0119">Carbohydrate metabolism</keyword>
<dbReference type="Proteomes" id="UP000032309">
    <property type="component" value="Unassembled WGS sequence"/>
</dbReference>
<dbReference type="PANTHER" id="PTHR36306">
    <property type="entry name" value="ALPHA-AMYLASE-RELATED-RELATED"/>
    <property type="match status" value="1"/>
</dbReference>
<accession>A0ABQ0JSA4</accession>
<dbReference type="Pfam" id="PF03065">
    <property type="entry name" value="Glyco_hydro_57"/>
    <property type="match status" value="1"/>
</dbReference>
<dbReference type="CDD" id="cd10797">
    <property type="entry name" value="GH57N_APU_like_1"/>
    <property type="match status" value="1"/>
</dbReference>
<dbReference type="InterPro" id="IPR021923">
    <property type="entry name" value="DUF3536"/>
</dbReference>
<comment type="caution">
    <text evidence="4">The sequence shown here is derived from an EMBL/GenBank/DDBJ whole genome shotgun (WGS) entry which is preliminary data.</text>
</comment>
<dbReference type="Pfam" id="PF12055">
    <property type="entry name" value="DUF3536"/>
    <property type="match status" value="1"/>
</dbReference>
<dbReference type="Gene3D" id="3.20.110.20">
    <property type="match status" value="1"/>
</dbReference>
<evidence type="ECO:0000313" key="4">
    <source>
        <dbReference type="EMBL" id="GAN31609.1"/>
    </source>
</evidence>
<sequence length="753" mass="87524">MDIVSNYARISFNFGPTLLSWMETYAPDIYQAILDADRQSMEWRSGHGNAIAQVYNHIIMPLANTRDKRTQIIWGIKDFEHRFKRSPEGIWLSETAADIETLDIIAECGIKFTILAPHQAARVRKIGGGRWKDVSGRQIDPTRAYICKLPSGRIINIFFFDGPISLSVAFEKLLTRGEDFVNRLLGGFSTTRKWRQILNIATDGESYGHHHRFGDMALSFALNHIESQGLAMLTNYGEYLEKHPPAHEVEIQENTSWSCMHGIERWKSNCGCNSGNHPGWTQEWRAPLRDAFDWLRDQIAVKYEQKAKESLKDPWKARDEYITLLLNPSEENTNKLFERHAAKILREDEKIVILKLLEIQRHAMLMYTSCGWFFDELSGLETVQVIQYAGRAIQLSENVFSESMESMFLNKLSKAQSNLPEHKDGTHVYEKFIKPAMIDAKKVGAHYAISSLFEDYPEKIKIYSYTVIKEDYQKKLKDTIKLAIGRIRIISETVRETECIGFCVLHLGDHDFNGSARTFPDDGAYRLVKEEILNKFEKGAFADIIRLMDKHFGMHSYSLRDLFKDEQRKILNEVIDFAMKEFEETYRHINENNQILMGFLQEIGMPLPKGFRIAAEFTLNYDLEKAFTEEKLNIEKIQNLINEVKRWNVMLDSTDLEFVIRKKVENIMECLNRNPSDFSLMVEIQRITTLLKLLPIEINFWYMQNIYYKMTKTIYKEFLLKAKSGDENAVRWIDVFKQIGPDLFFNTAVTQGD</sequence>
<comment type="similarity">
    <text evidence="1">Belongs to the glycosyl hydrolase 57 family.</text>
</comment>
<dbReference type="EMBL" id="BAFN01000001">
    <property type="protein sequence ID" value="GAN31609.1"/>
    <property type="molecule type" value="Genomic_DNA"/>
</dbReference>
<evidence type="ECO:0000259" key="3">
    <source>
        <dbReference type="Pfam" id="PF03065"/>
    </source>
</evidence>
<organism evidence="4 5">
    <name type="scientific">Candidatus Brocadia sinica JPN1</name>
    <dbReference type="NCBI Taxonomy" id="1197129"/>
    <lineage>
        <taxon>Bacteria</taxon>
        <taxon>Pseudomonadati</taxon>
        <taxon>Planctomycetota</taxon>
        <taxon>Candidatus Brocadiia</taxon>
        <taxon>Candidatus Brocadiales</taxon>
        <taxon>Candidatus Brocadiaceae</taxon>
        <taxon>Candidatus Brocadia</taxon>
    </lineage>
</organism>
<evidence type="ECO:0000256" key="2">
    <source>
        <dbReference type="ARBA" id="ARBA00023277"/>
    </source>
</evidence>
<proteinExistence type="inferred from homology"/>